<dbReference type="GO" id="GO:0006891">
    <property type="term" value="P:intra-Golgi vesicle-mediated transport"/>
    <property type="evidence" value="ECO:0007669"/>
    <property type="project" value="TreeGrafter"/>
</dbReference>
<proteinExistence type="predicted"/>
<dbReference type="Gene3D" id="2.130.10.10">
    <property type="entry name" value="YVTN repeat-like/Quinoprotein amine dehydrogenase"/>
    <property type="match status" value="1"/>
</dbReference>
<dbReference type="GO" id="GO:0006888">
    <property type="term" value="P:endoplasmic reticulum to Golgi vesicle-mediated transport"/>
    <property type="evidence" value="ECO:0007669"/>
    <property type="project" value="TreeGrafter"/>
</dbReference>
<dbReference type="PROSITE" id="PS50082">
    <property type="entry name" value="WD_REPEATS_2"/>
    <property type="match status" value="3"/>
</dbReference>
<dbReference type="PROSITE" id="PS50294">
    <property type="entry name" value="WD_REPEATS_REGION"/>
    <property type="match status" value="1"/>
</dbReference>
<name>M8C5A1_AEGTA</name>
<dbReference type="PANTHER" id="PTHR19876">
    <property type="entry name" value="COATOMER"/>
    <property type="match status" value="1"/>
</dbReference>
<reference evidence="5" key="1">
    <citation type="submission" date="2015-06" db="UniProtKB">
        <authorList>
            <consortium name="EnsemblPlants"/>
        </authorList>
    </citation>
    <scope>IDENTIFICATION</scope>
</reference>
<accession>M8C5A1</accession>
<dbReference type="GO" id="GO:0006890">
    <property type="term" value="P:retrograde vesicle-mediated transport, Golgi to endoplasmic reticulum"/>
    <property type="evidence" value="ECO:0007669"/>
    <property type="project" value="TreeGrafter"/>
</dbReference>
<dbReference type="Pfam" id="PF00400">
    <property type="entry name" value="WD40"/>
    <property type="match status" value="4"/>
</dbReference>
<evidence type="ECO:0000256" key="2">
    <source>
        <dbReference type="ARBA" id="ARBA00022574"/>
    </source>
</evidence>
<dbReference type="PRINTS" id="PR00320">
    <property type="entry name" value="GPROTEINBRPT"/>
</dbReference>
<evidence type="ECO:0000256" key="4">
    <source>
        <dbReference type="ARBA" id="ARBA00023329"/>
    </source>
</evidence>
<dbReference type="InterPro" id="IPR050844">
    <property type="entry name" value="Coatomer_complex_subunit"/>
</dbReference>
<protein>
    <submittedName>
        <fullName evidence="5">Putative coatomer subunit beta'-3</fullName>
    </submittedName>
</protein>
<dbReference type="InterPro" id="IPR036322">
    <property type="entry name" value="WD40_repeat_dom_sf"/>
</dbReference>
<organism evidence="5">
    <name type="scientific">Aegilops tauschii</name>
    <name type="common">Tausch's goatgrass</name>
    <name type="synonym">Aegilops squarrosa</name>
    <dbReference type="NCBI Taxonomy" id="37682"/>
    <lineage>
        <taxon>Eukaryota</taxon>
        <taxon>Viridiplantae</taxon>
        <taxon>Streptophyta</taxon>
        <taxon>Embryophyta</taxon>
        <taxon>Tracheophyta</taxon>
        <taxon>Spermatophyta</taxon>
        <taxon>Magnoliopsida</taxon>
        <taxon>Liliopsida</taxon>
        <taxon>Poales</taxon>
        <taxon>Poaceae</taxon>
        <taxon>BOP clade</taxon>
        <taxon>Pooideae</taxon>
        <taxon>Triticodae</taxon>
        <taxon>Triticeae</taxon>
        <taxon>Triticinae</taxon>
        <taxon>Aegilops</taxon>
    </lineage>
</organism>
<keyword evidence="2" id="KW-0853">WD repeat</keyword>
<sequence>MQNAVARDTVFAECTHLDDEGRGRRHGHRPLAARAHALKLLYSSKDIGLELCARPPSGLDGRRTVMSVVTSESINLVWQPLGMVMSCCDSQNRLHVLHEHSTSIKSLAIHATKPYVLSASRDGKILLWDYGKDRQLIKTFDANSWLDKGEIVEQVAFHPKDNDLFASAQGNTVKFWNLHSGECKHILSGHSDSVVCLDYFNLGHKLYWITGSQDRTAKIWDCETWRCVHSLKGHMDVVNIACCHPDLPVLITGSWDGTLNTRVPLHPP</sequence>
<dbReference type="AlphaFoldDB" id="M8C5A1"/>
<dbReference type="PANTHER" id="PTHR19876:SF68">
    <property type="entry name" value="COATOMER SUBUNIT BETA'-2"/>
    <property type="match status" value="1"/>
</dbReference>
<dbReference type="InterPro" id="IPR020472">
    <property type="entry name" value="WD40_PAC1"/>
</dbReference>
<keyword evidence="3" id="KW-0677">Repeat</keyword>
<dbReference type="InterPro" id="IPR001680">
    <property type="entry name" value="WD40_rpt"/>
</dbReference>
<dbReference type="InterPro" id="IPR015943">
    <property type="entry name" value="WD40/YVTN_repeat-like_dom_sf"/>
</dbReference>
<dbReference type="SUPFAM" id="SSF50978">
    <property type="entry name" value="WD40 repeat-like"/>
    <property type="match status" value="1"/>
</dbReference>
<dbReference type="EnsemblPlants" id="EMT29439">
    <property type="protein sequence ID" value="EMT29439"/>
    <property type="gene ID" value="F775_12872"/>
</dbReference>
<dbReference type="SMART" id="SM00320">
    <property type="entry name" value="WD40"/>
    <property type="match status" value="4"/>
</dbReference>
<dbReference type="ExpressionAtlas" id="M8C5A1">
    <property type="expression patterns" value="baseline"/>
</dbReference>
<evidence type="ECO:0000313" key="5">
    <source>
        <dbReference type="EnsemblPlants" id="EMT29439"/>
    </source>
</evidence>
<keyword evidence="4" id="KW-0968">Cytoplasmic vesicle</keyword>
<evidence type="ECO:0000256" key="1">
    <source>
        <dbReference type="ARBA" id="ARBA00004156"/>
    </source>
</evidence>
<dbReference type="GO" id="GO:0030126">
    <property type="term" value="C:COPI vesicle coat"/>
    <property type="evidence" value="ECO:0007669"/>
    <property type="project" value="TreeGrafter"/>
</dbReference>
<dbReference type="GO" id="GO:0006886">
    <property type="term" value="P:intracellular protein transport"/>
    <property type="evidence" value="ECO:0007669"/>
    <property type="project" value="TreeGrafter"/>
</dbReference>
<comment type="subcellular location">
    <subcellularLocation>
        <location evidence="1">Cytoplasmic vesicle membrane</location>
    </subcellularLocation>
</comment>
<evidence type="ECO:0000256" key="3">
    <source>
        <dbReference type="ARBA" id="ARBA00022737"/>
    </source>
</evidence>